<evidence type="ECO:0000259" key="10">
    <source>
        <dbReference type="Pfam" id="PF25198"/>
    </source>
</evidence>
<comment type="similarity">
    <text evidence="2">Belongs to the GerABKC lipoprotein family.</text>
</comment>
<reference evidence="12" key="1">
    <citation type="submission" date="2016-10" db="EMBL/GenBank/DDBJ databases">
        <authorList>
            <person name="Varghese N."/>
            <person name="Submissions S."/>
        </authorList>
    </citation>
    <scope>NUCLEOTIDE SEQUENCE [LARGE SCALE GENOMIC DNA]</scope>
    <source>
        <strain evidence="12">IBRC-M10078</strain>
    </source>
</reference>
<dbReference type="InterPro" id="IPR008844">
    <property type="entry name" value="Spore_GerAC-like"/>
</dbReference>
<keyword evidence="3" id="KW-0309">Germination</keyword>
<evidence type="ECO:0000256" key="7">
    <source>
        <dbReference type="ARBA" id="ARBA00023288"/>
    </source>
</evidence>
<dbReference type="EMBL" id="FNJU01000011">
    <property type="protein sequence ID" value="SDP90139.1"/>
    <property type="molecule type" value="Genomic_DNA"/>
</dbReference>
<protein>
    <submittedName>
        <fullName evidence="11">Germination protein, Ger(X)C family</fullName>
    </submittedName>
</protein>
<dbReference type="Gene3D" id="6.20.190.10">
    <property type="entry name" value="Nutrient germinant receptor protein C, domain 1"/>
    <property type="match status" value="1"/>
</dbReference>
<dbReference type="PANTHER" id="PTHR35789:SF1">
    <property type="entry name" value="SPORE GERMINATION PROTEIN B3"/>
    <property type="match status" value="1"/>
</dbReference>
<evidence type="ECO:0000256" key="3">
    <source>
        <dbReference type="ARBA" id="ARBA00022544"/>
    </source>
</evidence>
<evidence type="ECO:0000259" key="9">
    <source>
        <dbReference type="Pfam" id="PF05504"/>
    </source>
</evidence>
<keyword evidence="12" id="KW-1185">Reference proteome</keyword>
<evidence type="ECO:0000256" key="6">
    <source>
        <dbReference type="ARBA" id="ARBA00023139"/>
    </source>
</evidence>
<dbReference type="Pfam" id="PF25198">
    <property type="entry name" value="Spore_GerAC_N"/>
    <property type="match status" value="1"/>
</dbReference>
<evidence type="ECO:0000256" key="5">
    <source>
        <dbReference type="ARBA" id="ARBA00023136"/>
    </source>
</evidence>
<sequence length="393" mass="43311">MFSLVFFLIPLLTSCTGKIEIDELALVMAVGLDKGEKEGSIRVTTQVARPADARGQTGAPSGQTGDPIWSASAEGETIFEAIRNLASFSSRRVFWAHNYAIVINEDLAREIGIGDIIDFFTRNPQLRMRTWVVVTPDKASEVISTITGLEVVPGEAIDKLFRYTTISTHAPQTQMMDLQAAYLSEETQPVLARVKLQKRGVSNKKEGQSGSYKQVDLAGAGIFKDDKLVGIVQPDEVKGLLPFIETVESGVIGINCPSDPTKKLSVEVLDQSFDLKPMVKNNLPAFEATIDIYGAVVEAGCPFTLKDRDQVEKIEKLVAEEIKSQIETVFNKAQVEKSDFLQLGKVFNNRYPLEWKGFKDEWGDLLPSITLKVHSTAHVNESALLYNPTESGK</sequence>
<evidence type="ECO:0000256" key="2">
    <source>
        <dbReference type="ARBA" id="ARBA00007886"/>
    </source>
</evidence>
<dbReference type="Gene3D" id="3.30.300.210">
    <property type="entry name" value="Nutrient germinant receptor protein C, domain 3"/>
    <property type="match status" value="1"/>
</dbReference>
<keyword evidence="5" id="KW-0472">Membrane</keyword>
<keyword evidence="6" id="KW-0564">Palmitate</keyword>
<feature type="domain" description="Spore germination protein N-terminal" evidence="10">
    <location>
        <begin position="18"/>
        <end position="195"/>
    </location>
</feature>
<accession>A0A1H0WH82</accession>
<dbReference type="NCBIfam" id="TIGR02887">
    <property type="entry name" value="spore_ger_x_C"/>
    <property type="match status" value="1"/>
</dbReference>
<comment type="subcellular location">
    <subcellularLocation>
        <location evidence="1">Membrane</location>
        <topology evidence="1">Lipid-anchor</topology>
    </subcellularLocation>
</comment>
<dbReference type="Proteomes" id="UP000199159">
    <property type="component" value="Unassembled WGS sequence"/>
</dbReference>
<feature type="region of interest" description="Disordered" evidence="8">
    <location>
        <begin position="47"/>
        <end position="67"/>
    </location>
</feature>
<feature type="domain" description="Spore germination GerAC-like C-terminal" evidence="9">
    <location>
        <begin position="219"/>
        <end position="382"/>
    </location>
</feature>
<keyword evidence="7" id="KW-0449">Lipoprotein</keyword>
<organism evidence="11 12">
    <name type="scientific">Litchfieldia salsa</name>
    <dbReference type="NCBI Taxonomy" id="930152"/>
    <lineage>
        <taxon>Bacteria</taxon>
        <taxon>Bacillati</taxon>
        <taxon>Bacillota</taxon>
        <taxon>Bacilli</taxon>
        <taxon>Bacillales</taxon>
        <taxon>Bacillaceae</taxon>
        <taxon>Litchfieldia</taxon>
    </lineage>
</organism>
<gene>
    <name evidence="11" type="ORF">SAMN05216565_111113</name>
</gene>
<dbReference type="InterPro" id="IPR038501">
    <property type="entry name" value="Spore_GerAC_C_sf"/>
</dbReference>
<dbReference type="Pfam" id="PF05504">
    <property type="entry name" value="Spore_GerAC"/>
    <property type="match status" value="1"/>
</dbReference>
<dbReference type="AlphaFoldDB" id="A0A1H0WH82"/>
<evidence type="ECO:0000313" key="12">
    <source>
        <dbReference type="Proteomes" id="UP000199159"/>
    </source>
</evidence>
<keyword evidence="4" id="KW-0732">Signal</keyword>
<dbReference type="InterPro" id="IPR057336">
    <property type="entry name" value="GerAC_N"/>
</dbReference>
<dbReference type="PANTHER" id="PTHR35789">
    <property type="entry name" value="SPORE GERMINATION PROTEIN B3"/>
    <property type="match status" value="1"/>
</dbReference>
<proteinExistence type="inferred from homology"/>
<dbReference type="STRING" id="930152.SAMN05216565_111113"/>
<dbReference type="InterPro" id="IPR046953">
    <property type="entry name" value="Spore_GerAC-like_C"/>
</dbReference>
<evidence type="ECO:0000256" key="8">
    <source>
        <dbReference type="SAM" id="MobiDB-lite"/>
    </source>
</evidence>
<dbReference type="RefSeq" id="WP_238457311.1">
    <property type="nucleotide sequence ID" value="NZ_FNJU01000011.1"/>
</dbReference>
<evidence type="ECO:0000256" key="4">
    <source>
        <dbReference type="ARBA" id="ARBA00022729"/>
    </source>
</evidence>
<evidence type="ECO:0000313" key="11">
    <source>
        <dbReference type="EMBL" id="SDP90139.1"/>
    </source>
</evidence>
<dbReference type="GO" id="GO:0009847">
    <property type="term" value="P:spore germination"/>
    <property type="evidence" value="ECO:0007669"/>
    <property type="project" value="InterPro"/>
</dbReference>
<dbReference type="GO" id="GO:0016020">
    <property type="term" value="C:membrane"/>
    <property type="evidence" value="ECO:0007669"/>
    <property type="project" value="UniProtKB-SubCell"/>
</dbReference>
<evidence type="ECO:0000256" key="1">
    <source>
        <dbReference type="ARBA" id="ARBA00004635"/>
    </source>
</evidence>
<name>A0A1H0WH82_9BACI</name>